<dbReference type="Pfam" id="PF21314">
    <property type="entry name" value="TM_ErbB1"/>
    <property type="match status" value="1"/>
</dbReference>
<keyword evidence="8" id="KW-1185">Reference proteome</keyword>
<reference evidence="7 8" key="1">
    <citation type="submission" date="2015-04" db="EMBL/GenBank/DDBJ databases">
        <title>Complete genome sequence of Schizopora paradoxa KUC8140, a cosmopolitan wood degrader in East Asia.</title>
        <authorList>
            <consortium name="DOE Joint Genome Institute"/>
            <person name="Min B."/>
            <person name="Park H."/>
            <person name="Jang Y."/>
            <person name="Kim J.-J."/>
            <person name="Kim K.H."/>
            <person name="Pangilinan J."/>
            <person name="Lipzen A."/>
            <person name="Riley R."/>
            <person name="Grigoriev I.V."/>
            <person name="Spatafora J.W."/>
            <person name="Choi I.-G."/>
        </authorList>
    </citation>
    <scope>NUCLEOTIDE SEQUENCE [LARGE SCALE GENOMIC DNA]</scope>
    <source>
        <strain evidence="7 8">KUC8140</strain>
    </source>
</reference>
<dbReference type="AlphaFoldDB" id="A0A0H2RGP2"/>
<evidence type="ECO:0000256" key="1">
    <source>
        <dbReference type="ARBA" id="ARBA00022553"/>
    </source>
</evidence>
<feature type="domain" description="Epidermal growth factor receptor-like transmembrane-juxtamembrane segment" evidence="6">
    <location>
        <begin position="245"/>
        <end position="269"/>
    </location>
</feature>
<gene>
    <name evidence="7" type="ORF">SCHPADRAFT_892133</name>
</gene>
<keyword evidence="5" id="KW-0812">Transmembrane</keyword>
<keyword evidence="2" id="KW-0547">Nucleotide-binding</keyword>
<dbReference type="EMBL" id="KQ086018">
    <property type="protein sequence ID" value="KLO10747.1"/>
    <property type="molecule type" value="Genomic_DNA"/>
</dbReference>
<feature type="compositionally biased region" description="Basic residues" evidence="4">
    <location>
        <begin position="306"/>
        <end position="316"/>
    </location>
</feature>
<accession>A0A0H2RGP2</accession>
<dbReference type="OrthoDB" id="3362711at2759"/>
<feature type="transmembrane region" description="Helical" evidence="5">
    <location>
        <begin position="245"/>
        <end position="265"/>
    </location>
</feature>
<proteinExistence type="predicted"/>
<dbReference type="STRING" id="27342.A0A0H2RGP2"/>
<name>A0A0H2RGP2_9AGAM</name>
<dbReference type="Proteomes" id="UP000053477">
    <property type="component" value="Unassembled WGS sequence"/>
</dbReference>
<keyword evidence="3" id="KW-0067">ATP-binding</keyword>
<feature type="region of interest" description="Disordered" evidence="4">
    <location>
        <begin position="302"/>
        <end position="322"/>
    </location>
</feature>
<evidence type="ECO:0000256" key="3">
    <source>
        <dbReference type="ARBA" id="ARBA00022840"/>
    </source>
</evidence>
<keyword evidence="5" id="KW-1133">Transmembrane helix</keyword>
<evidence type="ECO:0000259" key="6">
    <source>
        <dbReference type="Pfam" id="PF21314"/>
    </source>
</evidence>
<evidence type="ECO:0000256" key="5">
    <source>
        <dbReference type="SAM" id="Phobius"/>
    </source>
</evidence>
<dbReference type="InParanoid" id="A0A0H2RGP2"/>
<keyword evidence="1" id="KW-0597">Phosphoprotein</keyword>
<keyword evidence="5" id="KW-0472">Membrane</keyword>
<protein>
    <recommendedName>
        <fullName evidence="6">Epidermal growth factor receptor-like transmembrane-juxtamembrane segment domain-containing protein</fullName>
    </recommendedName>
</protein>
<evidence type="ECO:0000256" key="4">
    <source>
        <dbReference type="SAM" id="MobiDB-lite"/>
    </source>
</evidence>
<organism evidence="7 8">
    <name type="scientific">Schizopora paradoxa</name>
    <dbReference type="NCBI Taxonomy" id="27342"/>
    <lineage>
        <taxon>Eukaryota</taxon>
        <taxon>Fungi</taxon>
        <taxon>Dikarya</taxon>
        <taxon>Basidiomycota</taxon>
        <taxon>Agaricomycotina</taxon>
        <taxon>Agaricomycetes</taxon>
        <taxon>Hymenochaetales</taxon>
        <taxon>Schizoporaceae</taxon>
        <taxon>Schizopora</taxon>
    </lineage>
</organism>
<dbReference type="InterPro" id="IPR049328">
    <property type="entry name" value="TM_ErbB1"/>
</dbReference>
<evidence type="ECO:0000313" key="8">
    <source>
        <dbReference type="Proteomes" id="UP000053477"/>
    </source>
</evidence>
<evidence type="ECO:0000313" key="7">
    <source>
        <dbReference type="EMBL" id="KLO10747.1"/>
    </source>
</evidence>
<evidence type="ECO:0000256" key="2">
    <source>
        <dbReference type="ARBA" id="ARBA00022741"/>
    </source>
</evidence>
<sequence length="429" mass="46101">MGILFTFLKVYGIAFFTASLIPWLAKSVEAQGTTVECIPNSEFLLPKRYVAVTILPLPMGDQVVYLNPPNNGAGSSSNCTCNTVTYSIMSACSICQGQTYMTWDNWSLSCSIKTIGQFPDDLPPAASVPAWAYGEITTNDTFNIALAREAQGNAPIGPDSIGASIQQTPTSLATNFRGGVTSSSISSDEAPLTSISVASSVISSSSDSRSLLRMQHSHTRPPSSTIASSAPVATKDVNAQIDMEAGIVGGVVAIIVLFLLAFVMWKRRRDRPKCSADHTKDFPAVMCEACNAELRLTTDTQPNSTRKMRKNTRLRRVAQQDIPSGTSVSKTTLLQRLWGFSHRWPSRRTRISQSDISPWKSTDATIGSASFSFLNSSASHGLEESRSPKLAQRSSHRFIPTVPDGVLEAFSDDATVVETNSASAVAGSV</sequence>